<organism evidence="4 5">
    <name type="scientific">Wenjunlia vitaminophila</name>
    <name type="common">Streptomyces vitaminophilus</name>
    <dbReference type="NCBI Taxonomy" id="76728"/>
    <lineage>
        <taxon>Bacteria</taxon>
        <taxon>Bacillati</taxon>
        <taxon>Actinomycetota</taxon>
        <taxon>Actinomycetes</taxon>
        <taxon>Kitasatosporales</taxon>
        <taxon>Streptomycetaceae</taxon>
        <taxon>Wenjunlia</taxon>
    </lineage>
</organism>
<dbReference type="eggNOG" id="COG3806">
    <property type="taxonomic scope" value="Bacteria"/>
</dbReference>
<dbReference type="Gene3D" id="1.10.10.1320">
    <property type="entry name" value="Anti-sigma factor, zinc-finger domain"/>
    <property type="match status" value="1"/>
</dbReference>
<sequence>MDGPSGVRRWHLPEDDVRDYACGSLTGPRLWSAETHLASCDHCRARLTDAVGPAVLDDGWARLDAELDVPRPGPLEWVLLRLGVADHTARLLAATSTLRRAWLGAVVFTLLVTVAAAHLARGGDTSLLFLAVAPLLPLSGVALSFGPGNDPTYEMAVVAPVHSFRLLMIRTVSVLASTNALSALASLAVPSFGPAALGWLLPSLALTSTGLLLMSRLGPVWAPVLVGSLWGLAVLTGQALSSGTPLPFTAAGQLCAAAATIAASAALVAVRDRFDRGGQPASSFPFRADTVIRRFS</sequence>
<keyword evidence="5" id="KW-1185">Reference proteome</keyword>
<proteinExistence type="predicted"/>
<name>A0A0T6LYG4_WENVI</name>
<accession>A0A0T6LYG4</accession>
<dbReference type="Proteomes" id="UP000050867">
    <property type="component" value="Unassembled WGS sequence"/>
</dbReference>
<evidence type="ECO:0008006" key="6">
    <source>
        <dbReference type="Google" id="ProtNLM"/>
    </source>
</evidence>
<evidence type="ECO:0000256" key="3">
    <source>
        <dbReference type="SAM" id="Phobius"/>
    </source>
</evidence>
<evidence type="ECO:0000313" key="4">
    <source>
        <dbReference type="EMBL" id="KRV51207.1"/>
    </source>
</evidence>
<protein>
    <recommendedName>
        <fullName evidence="6">Zf-HC2 domain-containing protein</fullName>
    </recommendedName>
</protein>
<evidence type="ECO:0000256" key="2">
    <source>
        <dbReference type="ARBA" id="ARBA00023163"/>
    </source>
</evidence>
<keyword evidence="3" id="KW-0812">Transmembrane</keyword>
<feature type="transmembrane region" description="Helical" evidence="3">
    <location>
        <begin position="126"/>
        <end position="146"/>
    </location>
</feature>
<reference evidence="4 5" key="1">
    <citation type="submission" date="2015-10" db="EMBL/GenBank/DDBJ databases">
        <title>Draft genome sequence of pyrrolomycin-producing Streptomyces vitaminophilus.</title>
        <authorList>
            <person name="Graham D.E."/>
            <person name="Mahan K.M."/>
            <person name="Klingeman D.M."/>
            <person name="Hettich R.L."/>
            <person name="Parry R.J."/>
        </authorList>
    </citation>
    <scope>NUCLEOTIDE SEQUENCE [LARGE SCALE GENOMIC DNA]</scope>
    <source>
        <strain evidence="4 5">ATCC 31673</strain>
    </source>
</reference>
<dbReference type="AlphaFoldDB" id="A0A0T6LYG4"/>
<keyword evidence="2" id="KW-0804">Transcription</keyword>
<comment type="caution">
    <text evidence="4">The sequence shown here is derived from an EMBL/GenBank/DDBJ whole genome shotgun (WGS) entry which is preliminary data.</text>
</comment>
<dbReference type="STRING" id="76728.AQ490_02985"/>
<evidence type="ECO:0000313" key="5">
    <source>
        <dbReference type="Proteomes" id="UP000050867"/>
    </source>
</evidence>
<feature type="transmembrane region" description="Helical" evidence="3">
    <location>
        <begin position="246"/>
        <end position="270"/>
    </location>
</feature>
<dbReference type="InterPro" id="IPR041916">
    <property type="entry name" value="Anti_sigma_zinc_sf"/>
</dbReference>
<feature type="transmembrane region" description="Helical" evidence="3">
    <location>
        <begin position="220"/>
        <end position="240"/>
    </location>
</feature>
<gene>
    <name evidence="4" type="ORF">AQ490_02985</name>
</gene>
<dbReference type="EMBL" id="LLZU01000002">
    <property type="protein sequence ID" value="KRV51207.1"/>
    <property type="molecule type" value="Genomic_DNA"/>
</dbReference>
<keyword evidence="3" id="KW-1133">Transmembrane helix</keyword>
<keyword evidence="1" id="KW-0805">Transcription regulation</keyword>
<dbReference type="OrthoDB" id="3822520at2"/>
<feature type="transmembrane region" description="Helical" evidence="3">
    <location>
        <begin position="101"/>
        <end position="120"/>
    </location>
</feature>
<keyword evidence="3" id="KW-0472">Membrane</keyword>
<evidence type="ECO:0000256" key="1">
    <source>
        <dbReference type="ARBA" id="ARBA00023015"/>
    </source>
</evidence>